<dbReference type="Gene3D" id="3.30.70.1880">
    <property type="entry name" value="Protein of unknown function DUF881"/>
    <property type="match status" value="1"/>
</dbReference>
<dbReference type="EMBL" id="JGZR01000006">
    <property type="protein sequence ID" value="KFJ03752.1"/>
    <property type="molecule type" value="Genomic_DNA"/>
</dbReference>
<evidence type="ECO:0000313" key="3">
    <source>
        <dbReference type="EMBL" id="KFJ03752.1"/>
    </source>
</evidence>
<sequence>MGGLVVFVVVAFSGYLLMTNLRVNRSATVTSDTSQLVEQRVERVNKLQQEVNGLSSQVDVLNKMTSGNAGTQGSSNDDAGSGTLLPAVQGPGITVTLNDSSLWENAVGDSGSTADIDYYVIHQQDIEAVVNALWKGGAEAMMIQDQRVLFNSAVRCTGNILTLQGKQYSPPYTVSAIGDPDALTQALNDSRAIATYKEYVRAYGLGWKVEAKDTQRFPESALLQPLRYASVPQEELKQ</sequence>
<feature type="coiled-coil region" evidence="2">
    <location>
        <begin position="37"/>
        <end position="64"/>
    </location>
</feature>
<dbReference type="GO" id="GO:0005886">
    <property type="term" value="C:plasma membrane"/>
    <property type="evidence" value="ECO:0007669"/>
    <property type="project" value="TreeGrafter"/>
</dbReference>
<evidence type="ECO:0000256" key="2">
    <source>
        <dbReference type="SAM" id="Coils"/>
    </source>
</evidence>
<comment type="similarity">
    <text evidence="1">Belongs to the UPF0749 family.</text>
</comment>
<dbReference type="AlphaFoldDB" id="A0A087E7K1"/>
<comment type="caution">
    <text evidence="3">The sequence shown here is derived from an EMBL/GenBank/DDBJ whole genome shotgun (WGS) entry which is preliminary data.</text>
</comment>
<dbReference type="Pfam" id="PF05949">
    <property type="entry name" value="DUF881"/>
    <property type="match status" value="1"/>
</dbReference>
<reference evidence="3 4" key="1">
    <citation type="submission" date="2014-03" db="EMBL/GenBank/DDBJ databases">
        <title>Genomics of Bifidobacteria.</title>
        <authorList>
            <person name="Ventura M."/>
            <person name="Milani C."/>
            <person name="Lugli G.A."/>
        </authorList>
    </citation>
    <scope>NUCLEOTIDE SEQUENCE [LARGE SCALE GENOMIC DNA]</scope>
    <source>
        <strain evidence="3 4">LMG 11597</strain>
    </source>
</reference>
<name>A0A087E7K1_9BIFI</name>
<dbReference type="STRING" id="77635.BISU_0229"/>
<dbReference type="Proteomes" id="UP000029055">
    <property type="component" value="Unassembled WGS sequence"/>
</dbReference>
<keyword evidence="2" id="KW-0175">Coiled coil</keyword>
<evidence type="ECO:0000313" key="4">
    <source>
        <dbReference type="Proteomes" id="UP000029055"/>
    </source>
</evidence>
<keyword evidence="4" id="KW-1185">Reference proteome</keyword>
<evidence type="ECO:0000256" key="1">
    <source>
        <dbReference type="ARBA" id="ARBA00009108"/>
    </source>
</evidence>
<dbReference type="PANTHER" id="PTHR37313:SF4">
    <property type="entry name" value="CONSERVED MEMBRANE PROTEIN-RELATED"/>
    <property type="match status" value="1"/>
</dbReference>
<dbReference type="PANTHER" id="PTHR37313">
    <property type="entry name" value="UPF0749 PROTEIN RV1825"/>
    <property type="match status" value="1"/>
</dbReference>
<dbReference type="InterPro" id="IPR010273">
    <property type="entry name" value="DUF881"/>
</dbReference>
<organism evidence="3 4">
    <name type="scientific">Bifidobacterium subtile</name>
    <dbReference type="NCBI Taxonomy" id="77635"/>
    <lineage>
        <taxon>Bacteria</taxon>
        <taxon>Bacillati</taxon>
        <taxon>Actinomycetota</taxon>
        <taxon>Actinomycetes</taxon>
        <taxon>Bifidobacteriales</taxon>
        <taxon>Bifidobacteriaceae</taxon>
        <taxon>Bifidobacterium</taxon>
    </lineage>
</organism>
<dbReference type="eggNOG" id="COG3879">
    <property type="taxonomic scope" value="Bacteria"/>
</dbReference>
<protein>
    <submittedName>
        <fullName evidence="3">Membrane spanning protein</fullName>
    </submittedName>
</protein>
<accession>A0A087E7K1</accession>
<gene>
    <name evidence="3" type="ORF">BISU_0229</name>
</gene>
<proteinExistence type="inferred from homology"/>